<evidence type="ECO:0000256" key="1">
    <source>
        <dbReference type="SAM" id="Coils"/>
    </source>
</evidence>
<dbReference type="Proteomes" id="UP000248646">
    <property type="component" value="Unassembled WGS sequence"/>
</dbReference>
<keyword evidence="4" id="KW-1185">Reference proteome</keyword>
<name>A0A2W7N2N9_9BACI</name>
<feature type="transmembrane region" description="Helical" evidence="2">
    <location>
        <begin position="39"/>
        <end position="62"/>
    </location>
</feature>
<dbReference type="PANTHER" id="PTHR40027">
    <property type="entry name" value="CELL DIVISION PROTEIN DIVIC"/>
    <property type="match status" value="1"/>
</dbReference>
<evidence type="ECO:0000313" key="4">
    <source>
        <dbReference type="Proteomes" id="UP000248646"/>
    </source>
</evidence>
<dbReference type="EMBL" id="QKZI01000010">
    <property type="protein sequence ID" value="PZX02824.1"/>
    <property type="molecule type" value="Genomic_DNA"/>
</dbReference>
<keyword evidence="2" id="KW-0812">Transmembrane</keyword>
<proteinExistence type="predicted"/>
<dbReference type="PANTHER" id="PTHR40027:SF1">
    <property type="entry name" value="CELL DIVISION PROTEIN DIVIC"/>
    <property type="match status" value="1"/>
</dbReference>
<accession>A0A2W7N2N9</accession>
<dbReference type="OrthoDB" id="2991180at2"/>
<dbReference type="GO" id="GO:0051301">
    <property type="term" value="P:cell division"/>
    <property type="evidence" value="ECO:0007669"/>
    <property type="project" value="UniProtKB-KW"/>
</dbReference>
<evidence type="ECO:0000256" key="2">
    <source>
        <dbReference type="SAM" id="Phobius"/>
    </source>
</evidence>
<dbReference type="RefSeq" id="WP_111440856.1">
    <property type="nucleotide sequence ID" value="NZ_QKZI01000010.1"/>
</dbReference>
<dbReference type="InterPro" id="IPR007060">
    <property type="entry name" value="FtsL/DivIC"/>
</dbReference>
<comment type="caution">
    <text evidence="3">The sequence shown here is derived from an EMBL/GenBank/DDBJ whole genome shotgun (WGS) entry which is preliminary data.</text>
</comment>
<keyword evidence="1" id="KW-0175">Coiled coil</keyword>
<dbReference type="Pfam" id="PF04977">
    <property type="entry name" value="DivIC"/>
    <property type="match status" value="1"/>
</dbReference>
<organism evidence="3 4">
    <name type="scientific">Psychrobacillus insolitus</name>
    <dbReference type="NCBI Taxonomy" id="1461"/>
    <lineage>
        <taxon>Bacteria</taxon>
        <taxon>Bacillati</taxon>
        <taxon>Bacillota</taxon>
        <taxon>Bacilli</taxon>
        <taxon>Bacillales</taxon>
        <taxon>Bacillaceae</taxon>
        <taxon>Psychrobacillus</taxon>
    </lineage>
</organism>
<keyword evidence="3" id="KW-0131">Cell cycle</keyword>
<reference evidence="3 4" key="1">
    <citation type="submission" date="2018-06" db="EMBL/GenBank/DDBJ databases">
        <title>Genomic Encyclopedia of Type Strains, Phase IV (KMG-IV): sequencing the most valuable type-strain genomes for metagenomic binning, comparative biology and taxonomic classification.</title>
        <authorList>
            <person name="Goeker M."/>
        </authorList>
    </citation>
    <scope>NUCLEOTIDE SEQUENCE [LARGE SCALE GENOMIC DNA]</scope>
    <source>
        <strain evidence="3 4">DSM 5</strain>
    </source>
</reference>
<keyword evidence="2" id="KW-1133">Transmembrane helix</keyword>
<keyword evidence="3" id="KW-0132">Cell division</keyword>
<sequence length="131" mass="15097">MGRKQLNGSTEKQIASINSDYVRLIESQQKRSKEKKIRLYRRLAVFGISSFAIISFLVSTLISSHTTLAEKKEEQVLVEQELSKVLEEQEILNLEITKLNDDEYIGKLLRKDYFLSEEGEIIFSLPETNGE</sequence>
<evidence type="ECO:0000313" key="3">
    <source>
        <dbReference type="EMBL" id="PZX02824.1"/>
    </source>
</evidence>
<gene>
    <name evidence="3" type="ORF">C7437_11023</name>
</gene>
<dbReference type="AlphaFoldDB" id="A0A2W7N2N9"/>
<dbReference type="InterPro" id="IPR039076">
    <property type="entry name" value="DivIC"/>
</dbReference>
<keyword evidence="2" id="KW-0472">Membrane</keyword>
<protein>
    <submittedName>
        <fullName evidence="3">Cell division protein DivIC</fullName>
    </submittedName>
</protein>
<feature type="coiled-coil region" evidence="1">
    <location>
        <begin position="68"/>
        <end position="102"/>
    </location>
</feature>